<keyword evidence="3" id="KW-1185">Reference proteome</keyword>
<dbReference type="InterPro" id="IPR000182">
    <property type="entry name" value="GNAT_dom"/>
</dbReference>
<dbReference type="Proteomes" id="UP001447188">
    <property type="component" value="Unassembled WGS sequence"/>
</dbReference>
<dbReference type="InterPro" id="IPR016181">
    <property type="entry name" value="Acyl_CoA_acyltransferase"/>
</dbReference>
<evidence type="ECO:0000313" key="3">
    <source>
        <dbReference type="Proteomes" id="UP001447188"/>
    </source>
</evidence>
<sequence>MRIRDATPDDIPRITEIWIIAYSDDPDYGTIFPWRAEFPADYQRLWTTRITAAFLQGEERYLVVETDDNGGSRAEVVGWASWSRKGSSWAARKIRADNSGVLKGLERRLCGLEETFVRPVLQFFQLYTEDRIESPIAEKYYSEHRVFEKGFWTGDIEEHWFMSKLTVDPKWRRKGIGMMLLQWGFDRAQEENIPVGLESSRAGSPLYLKAGFVEIKRYEWPEAGISVPILLWRPKTD</sequence>
<dbReference type="EMBL" id="JBBBZM010000355">
    <property type="protein sequence ID" value="KAL0630868.1"/>
    <property type="molecule type" value="Genomic_DNA"/>
</dbReference>
<dbReference type="PANTHER" id="PTHR42791:SF16">
    <property type="entry name" value="N-ACETYLTRANSFERASE DOMAIN-CONTAINING PROTEIN"/>
    <property type="match status" value="1"/>
</dbReference>
<dbReference type="PANTHER" id="PTHR42791">
    <property type="entry name" value="GNAT FAMILY ACETYLTRANSFERASE"/>
    <property type="match status" value="1"/>
</dbReference>
<comment type="caution">
    <text evidence="2">The sequence shown here is derived from an EMBL/GenBank/DDBJ whole genome shotgun (WGS) entry which is preliminary data.</text>
</comment>
<evidence type="ECO:0000259" key="1">
    <source>
        <dbReference type="PROSITE" id="PS51186"/>
    </source>
</evidence>
<dbReference type="PROSITE" id="PS51186">
    <property type="entry name" value="GNAT"/>
    <property type="match status" value="1"/>
</dbReference>
<reference evidence="2 3" key="1">
    <citation type="submission" date="2024-02" db="EMBL/GenBank/DDBJ databases">
        <title>Discinaceae phylogenomics.</title>
        <authorList>
            <person name="Dirks A.C."/>
            <person name="James T.Y."/>
        </authorList>
    </citation>
    <scope>NUCLEOTIDE SEQUENCE [LARGE SCALE GENOMIC DNA]</scope>
    <source>
        <strain evidence="2 3">ACD0624</strain>
    </source>
</reference>
<dbReference type="Gene3D" id="3.40.630.30">
    <property type="match status" value="1"/>
</dbReference>
<accession>A0ABR3G4J1</accession>
<feature type="domain" description="N-acetyltransferase" evidence="1">
    <location>
        <begin position="92"/>
        <end position="234"/>
    </location>
</feature>
<dbReference type="CDD" id="cd04301">
    <property type="entry name" value="NAT_SF"/>
    <property type="match status" value="1"/>
</dbReference>
<organism evidence="2 3">
    <name type="scientific">Discina gigas</name>
    <dbReference type="NCBI Taxonomy" id="1032678"/>
    <lineage>
        <taxon>Eukaryota</taxon>
        <taxon>Fungi</taxon>
        <taxon>Dikarya</taxon>
        <taxon>Ascomycota</taxon>
        <taxon>Pezizomycotina</taxon>
        <taxon>Pezizomycetes</taxon>
        <taxon>Pezizales</taxon>
        <taxon>Discinaceae</taxon>
        <taxon>Discina</taxon>
    </lineage>
</organism>
<protein>
    <recommendedName>
        <fullName evidence="1">N-acetyltransferase domain-containing protein</fullName>
    </recommendedName>
</protein>
<evidence type="ECO:0000313" key="2">
    <source>
        <dbReference type="EMBL" id="KAL0630868.1"/>
    </source>
</evidence>
<dbReference type="SUPFAM" id="SSF55729">
    <property type="entry name" value="Acyl-CoA N-acyltransferases (Nat)"/>
    <property type="match status" value="1"/>
</dbReference>
<proteinExistence type="predicted"/>
<gene>
    <name evidence="2" type="ORF">Q9L58_010281</name>
</gene>
<dbReference type="InterPro" id="IPR052523">
    <property type="entry name" value="Trichothecene_AcTrans"/>
</dbReference>
<name>A0ABR3G4J1_9PEZI</name>
<dbReference type="Pfam" id="PF13508">
    <property type="entry name" value="Acetyltransf_7"/>
    <property type="match status" value="1"/>
</dbReference>